<reference evidence="2" key="1">
    <citation type="journal article" date="2019" name="Int. J. Syst. Evol. Microbiol.">
        <title>The Global Catalogue of Microorganisms (GCM) 10K type strain sequencing project: providing services to taxonomists for standard genome sequencing and annotation.</title>
        <authorList>
            <consortium name="The Broad Institute Genomics Platform"/>
            <consortium name="The Broad Institute Genome Sequencing Center for Infectious Disease"/>
            <person name="Wu L."/>
            <person name="Ma J."/>
        </authorList>
    </citation>
    <scope>NUCLEOTIDE SEQUENCE [LARGE SCALE GENOMIC DNA]</scope>
    <source>
        <strain evidence="2">JCM 17021</strain>
    </source>
</reference>
<protein>
    <submittedName>
        <fullName evidence="1">Uncharacterized protein</fullName>
    </submittedName>
</protein>
<dbReference type="EMBL" id="BAABCN010000003">
    <property type="protein sequence ID" value="GAA3875280.1"/>
    <property type="molecule type" value="Genomic_DNA"/>
</dbReference>
<evidence type="ECO:0000313" key="2">
    <source>
        <dbReference type="Proteomes" id="UP001501803"/>
    </source>
</evidence>
<gene>
    <name evidence="1" type="ORF">GCM10022381_17460</name>
</gene>
<proteinExistence type="predicted"/>
<evidence type="ECO:0000313" key="1">
    <source>
        <dbReference type="EMBL" id="GAA3875280.1"/>
    </source>
</evidence>
<organism evidence="1 2">
    <name type="scientific">Leifsonia kafniensis</name>
    <dbReference type="NCBI Taxonomy" id="475957"/>
    <lineage>
        <taxon>Bacteria</taxon>
        <taxon>Bacillati</taxon>
        <taxon>Actinomycetota</taxon>
        <taxon>Actinomycetes</taxon>
        <taxon>Micrococcales</taxon>
        <taxon>Microbacteriaceae</taxon>
        <taxon>Leifsonia</taxon>
    </lineage>
</organism>
<accession>A0ABP7KF45</accession>
<comment type="caution">
    <text evidence="1">The sequence shown here is derived from an EMBL/GenBank/DDBJ whole genome shotgun (WGS) entry which is preliminary data.</text>
</comment>
<sequence>MRAAGRALGVVSVSIRNLPNRMRAGIPPGAAHCALAQPNGAGGPFLSLIRDLCPKGGGFVLPLVKPVETSLAVRACAQIVATRPREATI</sequence>
<keyword evidence="2" id="KW-1185">Reference proteome</keyword>
<name>A0ABP7KF45_9MICO</name>
<dbReference type="Proteomes" id="UP001501803">
    <property type="component" value="Unassembled WGS sequence"/>
</dbReference>